<evidence type="ECO:0000313" key="2">
    <source>
        <dbReference type="EMBL" id="CAH1725390.1"/>
    </source>
</evidence>
<gene>
    <name evidence="2" type="ORF">APHIGO_LOCUS6487</name>
</gene>
<evidence type="ECO:0000259" key="1">
    <source>
        <dbReference type="PROSITE" id="PS50994"/>
    </source>
</evidence>
<dbReference type="SUPFAM" id="SSF56672">
    <property type="entry name" value="DNA/RNA polymerases"/>
    <property type="match status" value="1"/>
</dbReference>
<dbReference type="GO" id="GO:0003676">
    <property type="term" value="F:nucleic acid binding"/>
    <property type="evidence" value="ECO:0007669"/>
    <property type="project" value="InterPro"/>
</dbReference>
<reference evidence="2" key="2">
    <citation type="submission" date="2022-10" db="EMBL/GenBank/DDBJ databases">
        <authorList>
            <consortium name="ENA_rothamsted_submissions"/>
            <consortium name="culmorum"/>
            <person name="King R."/>
        </authorList>
    </citation>
    <scope>NUCLEOTIDE SEQUENCE</scope>
</reference>
<dbReference type="Gene3D" id="2.40.70.10">
    <property type="entry name" value="Acid Proteases"/>
    <property type="match status" value="1"/>
</dbReference>
<proteinExistence type="predicted"/>
<dbReference type="Pfam" id="PF05380">
    <property type="entry name" value="Peptidase_A17"/>
    <property type="match status" value="1"/>
</dbReference>
<feature type="domain" description="Integrase catalytic" evidence="1">
    <location>
        <begin position="1176"/>
        <end position="1373"/>
    </location>
</feature>
<dbReference type="InterPro" id="IPR041588">
    <property type="entry name" value="Integrase_H2C2"/>
</dbReference>
<reference evidence="2" key="1">
    <citation type="submission" date="2022-02" db="EMBL/GenBank/DDBJ databases">
        <authorList>
            <person name="King R."/>
        </authorList>
    </citation>
    <scope>NUCLEOTIDE SEQUENCE</scope>
</reference>
<dbReference type="PANTHER" id="PTHR47331">
    <property type="entry name" value="PHD-TYPE DOMAIN-CONTAINING PROTEIN"/>
    <property type="match status" value="1"/>
</dbReference>
<keyword evidence="3" id="KW-1185">Reference proteome</keyword>
<dbReference type="Gene3D" id="3.30.420.10">
    <property type="entry name" value="Ribonuclease H-like superfamily/Ribonuclease H"/>
    <property type="match status" value="1"/>
</dbReference>
<dbReference type="PANTHER" id="PTHR47331:SF1">
    <property type="entry name" value="GAG-LIKE PROTEIN"/>
    <property type="match status" value="1"/>
</dbReference>
<dbReference type="InterPro" id="IPR021109">
    <property type="entry name" value="Peptidase_aspartic_dom_sf"/>
</dbReference>
<dbReference type="Pfam" id="PF17921">
    <property type="entry name" value="Integrase_H2C2"/>
    <property type="match status" value="1"/>
</dbReference>
<dbReference type="CDD" id="cd01644">
    <property type="entry name" value="RT_pepA17"/>
    <property type="match status" value="1"/>
</dbReference>
<dbReference type="InterPro" id="IPR008042">
    <property type="entry name" value="Retrotrans_Pao"/>
</dbReference>
<dbReference type="InterPro" id="IPR043502">
    <property type="entry name" value="DNA/RNA_pol_sf"/>
</dbReference>
<dbReference type="Pfam" id="PF18701">
    <property type="entry name" value="DUF5641"/>
    <property type="match status" value="1"/>
</dbReference>
<dbReference type="InterPro" id="IPR040676">
    <property type="entry name" value="DUF5641"/>
</dbReference>
<dbReference type="GO" id="GO:0015074">
    <property type="term" value="P:DNA integration"/>
    <property type="evidence" value="ECO:0007669"/>
    <property type="project" value="InterPro"/>
</dbReference>
<dbReference type="InterPro" id="IPR001584">
    <property type="entry name" value="Integrase_cat-core"/>
</dbReference>
<dbReference type="Proteomes" id="UP001154329">
    <property type="component" value="Chromosome 2"/>
</dbReference>
<protein>
    <recommendedName>
        <fullName evidence="1">Integrase catalytic domain-containing protein</fullName>
    </recommendedName>
</protein>
<accession>A0A9P0J3C7</accession>
<dbReference type="SUPFAM" id="SSF53098">
    <property type="entry name" value="Ribonuclease H-like"/>
    <property type="match status" value="1"/>
</dbReference>
<dbReference type="InterPro" id="IPR036397">
    <property type="entry name" value="RNaseH_sf"/>
</dbReference>
<dbReference type="PROSITE" id="PS50994">
    <property type="entry name" value="INTEGRASE"/>
    <property type="match status" value="1"/>
</dbReference>
<organism evidence="2 3">
    <name type="scientific">Aphis gossypii</name>
    <name type="common">Cotton aphid</name>
    <dbReference type="NCBI Taxonomy" id="80765"/>
    <lineage>
        <taxon>Eukaryota</taxon>
        <taxon>Metazoa</taxon>
        <taxon>Ecdysozoa</taxon>
        <taxon>Arthropoda</taxon>
        <taxon>Hexapoda</taxon>
        <taxon>Insecta</taxon>
        <taxon>Pterygota</taxon>
        <taxon>Neoptera</taxon>
        <taxon>Paraneoptera</taxon>
        <taxon>Hemiptera</taxon>
        <taxon>Sternorrhyncha</taxon>
        <taxon>Aphidomorpha</taxon>
        <taxon>Aphidoidea</taxon>
        <taxon>Aphididae</taxon>
        <taxon>Aphidini</taxon>
        <taxon>Aphis</taxon>
        <taxon>Aphis</taxon>
    </lineage>
</organism>
<evidence type="ECO:0000313" key="3">
    <source>
        <dbReference type="Proteomes" id="UP001154329"/>
    </source>
</evidence>
<dbReference type="GO" id="GO:0042575">
    <property type="term" value="C:DNA polymerase complex"/>
    <property type="evidence" value="ECO:0007669"/>
    <property type="project" value="UniProtKB-ARBA"/>
</dbReference>
<name>A0A9P0J3C7_APHGO</name>
<dbReference type="InterPro" id="IPR012337">
    <property type="entry name" value="RNaseH-like_sf"/>
</dbReference>
<dbReference type="EMBL" id="OU899035">
    <property type="protein sequence ID" value="CAH1725390.1"/>
    <property type="molecule type" value="Genomic_DNA"/>
</dbReference>
<sequence>MDLLSGHMTALKSLGYDPKNWGPMLLHIISTKLDGATLKEWETQAPKKEVPEVDDLLTFLQNRFQILEAVEGAQNINLADTQNKQKYNKVEKAKKTISHTSTNKFKCYFCNEGHPIYRCMKFLALSVNDRLQQVNKLDICKNCLSRHADNKCKFKGCKKCGKLHNNLLHEQNDITPVPPSCTVTTHAAQSADVHVLLSTAIIRIYDKFNKPVLARALLDSGSQSNFITKELSNKLGLAHKSINCEITGVNKSKSYSTHSVLTKIQSRSAENQYMLNFLTVPKITTFLPTEKINTSNWDIPQHIQFADPSYAQPGKIDILLGAEIFYDVLRTGQYKPIINGPMFQETAFGWIVAGPAKSENNCTVHSFFLNVTPARPSCFDLNDKITKFWELEEVPKEIVYSSEEKMCVDHFNKSVKRNGEGRFVVRLPLRENINTLGASRSIALKRFLSLENRFRSNPKLKQKYVEFMEEYANLGHMERVNPGEKEEKSYYIPHHAVLRDSSATTKLRVVFDASCATDSGKSLNDLLLKGPNIQDELICIIARFRSYKYVMSSDIEKMYRQIWVSNTDANLQRILWRSKPDEPITEFKLKTITYGTTPASYLATGCLMKLAEEMQELFPVAHKAITNDFYMDDYLGGANDITAAEKLRDDVINILNTAGFKLRKWIANDHRLLENISNEDNDPLRVLNLDDSTIKTLGLFWNPSDDVYQYKVDDNCKNNTERITKRIVLSMIATIFDPLGLVGPVVVVAKIFMQKLWLARINWDDLVSTELNEEWQNYQQTLPELEEIHIPRWIIGCSNVLVTQIHGFADASTRAFGACLYTRTTDELGNHYSRLIVAKSKVAPLKVVSLARLELCAAVLLARLADKIIPRLNITIHEKRFWSDSTIVLAWINSPSTRWKTFVAHRVGEIQTLTAAAEWGYVKSSDNPADIISRGCSPKLLKDNTLWWEGPVWFKSNENEWPKSSIDELSLNTELPEIKRKPVALHSSTKEEFYLLKKYSNLSKLFRVTAYCKRWFERARNKKVNFTDIKLDVTEIAAARLTIIKLVQQHYFFEEIKLIKSKMYIKTTKIALLRPFLDEQDVLRVGGRINKSTTIHFDQRNPILLPAKSEFTVALFRNEHERLLHAGPQALLSAIREKFWPLNGRNIARRTVHQCVICFRSKPVTYEPIMGDLPRDRIEPERAFKICGVDFAGPIMIKTSLRRNAPMTKAYICVFVCFVTKAIHVELVGDLTTNAFLSALRRFWSRRGICNTIYSDNGTNFVGANRQLKELRDLFLSKQHMELVHKTVTEVGVKWQFIPPRAPHFGGLWEAAVKSVKYHLIRHLGNAFFTYEELNTVLVRIEACLNSRPLTPMSSDPSDLNVLTPGHFLIGGSLTDLPEPDLLNITPNLLRRWQRTIQVTQQIWSRWSTEYLSQLQGRSKWCKSKGPPLKPDTLVLIKEDNLPPLQWAIGRVTEVYPGKDGVIRVALIRTNKGEVKRAARSLCPLPIKDDN</sequence>
<dbReference type="GO" id="GO:0071897">
    <property type="term" value="P:DNA biosynthetic process"/>
    <property type="evidence" value="ECO:0007669"/>
    <property type="project" value="UniProtKB-ARBA"/>
</dbReference>